<reference evidence="1 2" key="1">
    <citation type="submission" date="2016-12" db="EMBL/GenBank/DDBJ databases">
        <authorList>
            <person name="Song W.-J."/>
            <person name="Kurnit D.M."/>
        </authorList>
    </citation>
    <scope>NUCLEOTIDE SEQUENCE [LARGE SCALE GENOMIC DNA]</scope>
    <source>
        <strain evidence="1 2">175</strain>
    </source>
</reference>
<dbReference type="RefSeq" id="WP_176225082.1">
    <property type="nucleotide sequence ID" value="NZ_FXAM01000001.1"/>
</dbReference>
<dbReference type="EMBL" id="FXAM01000001">
    <property type="protein sequence ID" value="SMF93542.1"/>
    <property type="molecule type" value="Genomic_DNA"/>
</dbReference>
<protein>
    <submittedName>
        <fullName evidence="1">Uncharacterized protein</fullName>
    </submittedName>
</protein>
<gene>
    <name evidence="1" type="ORF">SAMN02949497_0829</name>
</gene>
<evidence type="ECO:0000313" key="2">
    <source>
        <dbReference type="Proteomes" id="UP000192923"/>
    </source>
</evidence>
<keyword evidence="2" id="KW-1185">Reference proteome</keyword>
<organism evidence="1 2">
    <name type="scientific">Methylomagnum ishizawai</name>
    <dbReference type="NCBI Taxonomy" id="1760988"/>
    <lineage>
        <taxon>Bacteria</taxon>
        <taxon>Pseudomonadati</taxon>
        <taxon>Pseudomonadota</taxon>
        <taxon>Gammaproteobacteria</taxon>
        <taxon>Methylococcales</taxon>
        <taxon>Methylococcaceae</taxon>
        <taxon>Methylomagnum</taxon>
    </lineage>
</organism>
<name>A0A1Y6CYZ8_9GAMM</name>
<dbReference type="AlphaFoldDB" id="A0A1Y6CYZ8"/>
<accession>A0A1Y6CYZ8</accession>
<dbReference type="Proteomes" id="UP000192923">
    <property type="component" value="Unassembled WGS sequence"/>
</dbReference>
<dbReference type="STRING" id="1760988.SAMN02949497_0829"/>
<proteinExistence type="predicted"/>
<evidence type="ECO:0000313" key="1">
    <source>
        <dbReference type="EMBL" id="SMF93542.1"/>
    </source>
</evidence>
<sequence length="53" mass="6047">MLKPLRRLLPALLRLFHIGHAPGFAGWASPTHRPAWDNGIDYDIPTFLRRRAG</sequence>